<dbReference type="Proteomes" id="UP000008370">
    <property type="component" value="Unassembled WGS sequence"/>
</dbReference>
<dbReference type="GeneID" id="18910230"/>
<protein>
    <recommendedName>
        <fullName evidence="3">F-box domain-containing protein</fullName>
    </recommendedName>
</protein>
<dbReference type="RefSeq" id="XP_007396380.1">
    <property type="nucleotide sequence ID" value="XM_007396318.1"/>
</dbReference>
<dbReference type="InParanoid" id="K5WA32"/>
<dbReference type="AlphaFoldDB" id="K5WA32"/>
<sequence>MPLNWDVLAEVMIWLDRPDTTRMSRTCRALRVIAPRMLLKDVVLIWRAEQLSSLCRFMFADRRRFRFLRKLSLEFLVEAEDLELGRLTADLFSHLTELEWLDFYDCRLLELHKSVLPPISALAKLQTLKLENLTEHTYKFIKNTRLPLLEIVINFHGYYHFVDPIPVLSPFRHSLKKATVTFVDLSARGVRYPLVTTLHVGDCDAAELRVLESCFLNLRELSFESAHEEVMWSGGEVEMTRNLNLNPEIRDPWASLARLTGDILSLYILGVQCREWNTRT</sequence>
<name>K5WA32_PHACS</name>
<proteinExistence type="predicted"/>
<dbReference type="Gene3D" id="3.80.10.10">
    <property type="entry name" value="Ribonuclease Inhibitor"/>
    <property type="match status" value="1"/>
</dbReference>
<dbReference type="SUPFAM" id="SSF52058">
    <property type="entry name" value="L domain-like"/>
    <property type="match status" value="1"/>
</dbReference>
<organism evidence="1 2">
    <name type="scientific">Phanerochaete carnosa (strain HHB-10118-sp)</name>
    <name type="common">White-rot fungus</name>
    <name type="synonym">Peniophora carnosa</name>
    <dbReference type="NCBI Taxonomy" id="650164"/>
    <lineage>
        <taxon>Eukaryota</taxon>
        <taxon>Fungi</taxon>
        <taxon>Dikarya</taxon>
        <taxon>Basidiomycota</taxon>
        <taxon>Agaricomycotina</taxon>
        <taxon>Agaricomycetes</taxon>
        <taxon>Polyporales</taxon>
        <taxon>Phanerochaetaceae</taxon>
        <taxon>Phanerochaete</taxon>
    </lineage>
</organism>
<evidence type="ECO:0008006" key="3">
    <source>
        <dbReference type="Google" id="ProtNLM"/>
    </source>
</evidence>
<dbReference type="InterPro" id="IPR032675">
    <property type="entry name" value="LRR_dom_sf"/>
</dbReference>
<evidence type="ECO:0000313" key="2">
    <source>
        <dbReference type="Proteomes" id="UP000008370"/>
    </source>
</evidence>
<gene>
    <name evidence="1" type="ORF">PHACADRAFT_184788</name>
</gene>
<dbReference type="OrthoDB" id="2755760at2759"/>
<accession>K5WA32</accession>
<keyword evidence="2" id="KW-1185">Reference proteome</keyword>
<reference evidence="1 2" key="1">
    <citation type="journal article" date="2012" name="BMC Genomics">
        <title>Comparative genomics of the white-rot fungi, Phanerochaete carnosa and P. chrysosporium, to elucidate the genetic basis of the distinct wood types they colonize.</title>
        <authorList>
            <person name="Suzuki H."/>
            <person name="MacDonald J."/>
            <person name="Syed K."/>
            <person name="Salamov A."/>
            <person name="Hori C."/>
            <person name="Aerts A."/>
            <person name="Henrissat B."/>
            <person name="Wiebenga A."/>
            <person name="vanKuyk P.A."/>
            <person name="Barry K."/>
            <person name="Lindquist E."/>
            <person name="LaButti K."/>
            <person name="Lapidus A."/>
            <person name="Lucas S."/>
            <person name="Coutinho P."/>
            <person name="Gong Y."/>
            <person name="Samejima M."/>
            <person name="Mahadevan R."/>
            <person name="Abou-Zaid M."/>
            <person name="de Vries R.P."/>
            <person name="Igarashi K."/>
            <person name="Yadav J.S."/>
            <person name="Grigoriev I.V."/>
            <person name="Master E.R."/>
        </authorList>
    </citation>
    <scope>NUCLEOTIDE SEQUENCE [LARGE SCALE GENOMIC DNA]</scope>
    <source>
        <strain evidence="1 2">HHB-10118-sp</strain>
    </source>
</reference>
<dbReference type="EMBL" id="JH930472">
    <property type="protein sequence ID" value="EKM56080.1"/>
    <property type="molecule type" value="Genomic_DNA"/>
</dbReference>
<dbReference type="KEGG" id="pco:PHACADRAFT_184788"/>
<dbReference type="HOGENOM" id="CLU_994362_0_0_1"/>
<evidence type="ECO:0000313" key="1">
    <source>
        <dbReference type="EMBL" id="EKM56080.1"/>
    </source>
</evidence>